<feature type="domain" description="Shedu protein SduA C-terminal" evidence="1">
    <location>
        <begin position="240"/>
        <end position="390"/>
    </location>
</feature>
<dbReference type="EMBL" id="CP029193">
    <property type="protein sequence ID" value="QES31869.1"/>
    <property type="molecule type" value="Genomic_DNA"/>
</dbReference>
<dbReference type="AlphaFoldDB" id="A0A5P2BTZ2"/>
<reference evidence="2 3" key="1">
    <citation type="submission" date="2018-05" db="EMBL/GenBank/DDBJ databases">
        <title>Streptomyces venezuelae.</title>
        <authorList>
            <person name="Kim W."/>
            <person name="Lee N."/>
            <person name="Cho B.-K."/>
        </authorList>
    </citation>
    <scope>NUCLEOTIDE SEQUENCE [LARGE SCALE GENOMIC DNA]</scope>
    <source>
        <strain evidence="2 3">ATCC 14583</strain>
    </source>
</reference>
<accession>A0A5P2BTZ2</accession>
<evidence type="ECO:0000259" key="1">
    <source>
        <dbReference type="Pfam" id="PF14082"/>
    </source>
</evidence>
<proteinExistence type="predicted"/>
<evidence type="ECO:0000313" key="2">
    <source>
        <dbReference type="EMBL" id="QES31869.1"/>
    </source>
</evidence>
<evidence type="ECO:0000313" key="3">
    <source>
        <dbReference type="Proteomes" id="UP000323046"/>
    </source>
</evidence>
<dbReference type="Pfam" id="PF14082">
    <property type="entry name" value="SduA_C"/>
    <property type="match status" value="1"/>
</dbReference>
<sequence length="418" mass="45911">MQPRADATLEQQVQIAAEAAADAGTGECLAAVARHLRSDPRGNIRGGKKLLGLLAEARGKAAAAGEWQVVRLVQDALDYAEGRILKPELDDRLRLFRDGERRSGGGGIGGIVAAGYAQAADACESYLAEQPQASARELSDRLRSLERDARFLEAPADRPGRYVVPRGSAEIALWLERILRDGRIDIEDPAEAAKRITTSPEALALLAADDEGRLLLRAAELRRRAAGLEELRKVVEDPDASEHDLQRALHGQPWIFGGRYVAEFAQRRLVPGDELDIPLLRGDGSLHVVELKRARGLQGALVKKHRGAWVPTAQVHDAVGQAVNYLVGLDENRDRIREEFGIETRRASALVLVGHPDVQSDVPEKEINEALRTFNSHVSRVEVLTYKELLDNARLSLAGPAHAEERRVRDRPYPALRP</sequence>
<dbReference type="OrthoDB" id="5148202at2"/>
<keyword evidence="3" id="KW-1185">Reference proteome</keyword>
<dbReference type="Proteomes" id="UP000323046">
    <property type="component" value="Chromosome"/>
</dbReference>
<dbReference type="RefSeq" id="WP_150173733.1">
    <property type="nucleotide sequence ID" value="NZ_CP029193.1"/>
</dbReference>
<organism evidence="2 3">
    <name type="scientific">Streptomyces venezuelae</name>
    <dbReference type="NCBI Taxonomy" id="54571"/>
    <lineage>
        <taxon>Bacteria</taxon>
        <taxon>Bacillati</taxon>
        <taxon>Actinomycetota</taxon>
        <taxon>Actinomycetes</taxon>
        <taxon>Kitasatosporales</taxon>
        <taxon>Streptomycetaceae</taxon>
        <taxon>Streptomyces</taxon>
    </lineage>
</organism>
<protein>
    <submittedName>
        <fullName evidence="2">DUF4263 domain-containing protein</fullName>
    </submittedName>
</protein>
<dbReference type="InterPro" id="IPR025359">
    <property type="entry name" value="SduA_C"/>
</dbReference>
<name>A0A5P2BTZ2_STRVZ</name>
<gene>
    <name evidence="2" type="ORF">DEJ47_30825</name>
</gene>